<reference evidence="1 2" key="1">
    <citation type="journal article" date="2019" name="Emerg. Microbes Infect.">
        <title>Comprehensive subspecies identification of 175 nontuberculous mycobacteria species based on 7547 genomic profiles.</title>
        <authorList>
            <person name="Matsumoto Y."/>
            <person name="Kinjo T."/>
            <person name="Motooka D."/>
            <person name="Nabeya D."/>
            <person name="Jung N."/>
            <person name="Uechi K."/>
            <person name="Horii T."/>
            <person name="Iida T."/>
            <person name="Fujita J."/>
            <person name="Nakamura S."/>
        </authorList>
    </citation>
    <scope>NUCLEOTIDE SEQUENCE [LARGE SCALE GENOMIC DNA]</scope>
    <source>
        <strain evidence="1 2">JCM 13392</strain>
    </source>
</reference>
<evidence type="ECO:0000313" key="1">
    <source>
        <dbReference type="EMBL" id="GFG58533.1"/>
    </source>
</evidence>
<dbReference type="EMBL" id="BLKT01000003">
    <property type="protein sequence ID" value="GFG58533.1"/>
    <property type="molecule type" value="Genomic_DNA"/>
</dbReference>
<name>A0A7I9WLK9_9MYCO</name>
<proteinExistence type="predicted"/>
<comment type="caution">
    <text evidence="1">The sequence shown here is derived from an EMBL/GenBank/DDBJ whole genome shotgun (WGS) entry which is preliminary data.</text>
</comment>
<gene>
    <name evidence="1" type="ORF">MMUR_26690</name>
</gene>
<organism evidence="1 2">
    <name type="scientific">Mycolicibacterium murale</name>
    <dbReference type="NCBI Taxonomy" id="182220"/>
    <lineage>
        <taxon>Bacteria</taxon>
        <taxon>Bacillati</taxon>
        <taxon>Actinomycetota</taxon>
        <taxon>Actinomycetes</taxon>
        <taxon>Mycobacteriales</taxon>
        <taxon>Mycobacteriaceae</taxon>
        <taxon>Mycolicibacterium</taxon>
    </lineage>
</organism>
<dbReference type="AlphaFoldDB" id="A0A7I9WLK9"/>
<keyword evidence="2" id="KW-1185">Reference proteome</keyword>
<dbReference type="Proteomes" id="UP000465241">
    <property type="component" value="Unassembled WGS sequence"/>
</dbReference>
<protein>
    <submittedName>
        <fullName evidence="1">Uncharacterized protein</fullName>
    </submittedName>
</protein>
<accession>A0A7I9WLK9</accession>
<evidence type="ECO:0000313" key="2">
    <source>
        <dbReference type="Proteomes" id="UP000465241"/>
    </source>
</evidence>
<sequence>MPDPFAQFRRDHREVLDLRRLVDNVTAEESPETSAFLAALAELTDDEELRARCRRILADRSHELPLWLSNLADLDIYRAVHRTHVLGDRSELLIGARLADRTDLTCIVHFEHGRCLEISDAGFSSDSISSLIAAVNQQAEHPDFIHVEMDLAEARAWIDEGFGPSATMFLPHSTAWPESKALLQWLIRKLPDGGIRIEPPRWSSEDIHTLLRDFCTALLGTAPSRFHAMCVLAELCESTGIGDPLRWSESRLHEILTPEPDGYRDFEDELLVDLPELLRQYVPFAHAQAGIRQGLTDRALAAIDEYESAYYQALDEAG</sequence>